<gene>
    <name evidence="2" type="ORF">IAC13_01575</name>
</gene>
<keyword evidence="1" id="KW-1133">Transmembrane helix</keyword>
<name>A0A9D9N6Y2_9FIRM</name>
<dbReference type="AlphaFoldDB" id="A0A9D9N6Y2"/>
<feature type="transmembrane region" description="Helical" evidence="1">
    <location>
        <begin position="34"/>
        <end position="52"/>
    </location>
</feature>
<evidence type="ECO:0000256" key="1">
    <source>
        <dbReference type="SAM" id="Phobius"/>
    </source>
</evidence>
<dbReference type="Proteomes" id="UP000823618">
    <property type="component" value="Unassembled WGS sequence"/>
</dbReference>
<feature type="transmembrane region" description="Helical" evidence="1">
    <location>
        <begin position="73"/>
        <end position="96"/>
    </location>
</feature>
<keyword evidence="1" id="KW-0472">Membrane</keyword>
<reference evidence="2" key="1">
    <citation type="submission" date="2020-10" db="EMBL/GenBank/DDBJ databases">
        <authorList>
            <person name="Gilroy R."/>
        </authorList>
    </citation>
    <scope>NUCLEOTIDE SEQUENCE</scope>
    <source>
        <strain evidence="2">E3-2379</strain>
    </source>
</reference>
<evidence type="ECO:0000313" key="3">
    <source>
        <dbReference type="Proteomes" id="UP000823618"/>
    </source>
</evidence>
<proteinExistence type="predicted"/>
<reference evidence="2" key="2">
    <citation type="journal article" date="2021" name="PeerJ">
        <title>Extensive microbial diversity within the chicken gut microbiome revealed by metagenomics and culture.</title>
        <authorList>
            <person name="Gilroy R."/>
            <person name="Ravi A."/>
            <person name="Getino M."/>
            <person name="Pursley I."/>
            <person name="Horton D.L."/>
            <person name="Alikhan N.F."/>
            <person name="Baker D."/>
            <person name="Gharbi K."/>
            <person name="Hall N."/>
            <person name="Watson M."/>
            <person name="Adriaenssens E.M."/>
            <person name="Foster-Nyarko E."/>
            <person name="Jarju S."/>
            <person name="Secka A."/>
            <person name="Antonio M."/>
            <person name="Oren A."/>
            <person name="Chaudhuri R.R."/>
            <person name="La Ragione R."/>
            <person name="Hildebrand F."/>
            <person name="Pallen M.J."/>
        </authorList>
    </citation>
    <scope>NUCLEOTIDE SEQUENCE</scope>
    <source>
        <strain evidence="2">E3-2379</strain>
    </source>
</reference>
<sequence>MKRLLSKVLTLLCLLVIAGIYYYIALPAINIHSVGFWLFFIVLFSILLLVYSQRYRTKKAQGKKLKQDPIFKIGNLLIGILLLVFIIGGVLSSPIINAKKYQQLLTVETREFTDDIKQVSFDKIPLLDKDSASIIGNRKMGSMVDYASQFEVSDYYTQINYQDSPVRVSPLRYASPIKWLTNQSDGIPAYMKIDMATQTAECVKLENGSIKYSPFEYLNRNLYRHLRFKYPTYIFDNISFELDENGTPYWTCSVKKFNIGLFGGETVGRLVICNAITGETIDYAVEDVPQWVDHVYAADTLLNLYDYYGTLKHGFLNSVLGQKDCLKTTEGYNYIALDDDVWLYTGITSVTSDESNVGFVLMNQRTKETRYYAVTGAKEVSAMSSAEGQVQHLGYTATFPLLLNIGNEPTYFLALKDGAGLVKKYAMVNVQKYQVVAIGDTVSECQKQYISLMKENGIHNEIDTEHLKKTTGVIQTMAQAVIDGNSHYYIVLKGSDEIFDIAVSDNIKIVRYQEGDTITFEYTEGENQIHTVVLIDGEVIKIDSNSNDDFDDSLIEENPSNG</sequence>
<dbReference type="EMBL" id="JADIML010000047">
    <property type="protein sequence ID" value="MBO8462602.1"/>
    <property type="molecule type" value="Genomic_DNA"/>
</dbReference>
<comment type="caution">
    <text evidence="2">The sequence shown here is derived from an EMBL/GenBank/DDBJ whole genome shotgun (WGS) entry which is preliminary data.</text>
</comment>
<accession>A0A9D9N6Y2</accession>
<organism evidence="2 3">
    <name type="scientific">Candidatus Scybalomonas excrementavium</name>
    <dbReference type="NCBI Taxonomy" id="2840943"/>
    <lineage>
        <taxon>Bacteria</taxon>
        <taxon>Bacillati</taxon>
        <taxon>Bacillota</taxon>
        <taxon>Clostridia</taxon>
        <taxon>Lachnospirales</taxon>
        <taxon>Lachnospiraceae</taxon>
        <taxon>Lachnospiraceae incertae sedis</taxon>
        <taxon>Candidatus Scybalomonas</taxon>
    </lineage>
</organism>
<protein>
    <submittedName>
        <fullName evidence="2">CvpA family protein</fullName>
    </submittedName>
</protein>
<keyword evidence="1" id="KW-0812">Transmembrane</keyword>
<evidence type="ECO:0000313" key="2">
    <source>
        <dbReference type="EMBL" id="MBO8462602.1"/>
    </source>
</evidence>